<sequence length="74" mass="7829">MKKFRTAALTDGHAAFYVGQDFAVVPVGDDTIRELEPSDLAFLTCDPDFTVPSGYGTKPGAVEGCVLTDYVPSG</sequence>
<gene>
    <name evidence="1" type="ORF">ABT322_39080</name>
</gene>
<organism evidence="1 2">
    <name type="scientific">Streptomyces flaveolus</name>
    <dbReference type="NCBI Taxonomy" id="67297"/>
    <lineage>
        <taxon>Bacteria</taxon>
        <taxon>Bacillati</taxon>
        <taxon>Actinomycetota</taxon>
        <taxon>Actinomycetes</taxon>
        <taxon>Kitasatosporales</taxon>
        <taxon>Streptomycetaceae</taxon>
        <taxon>Streptomyces</taxon>
    </lineage>
</organism>
<dbReference type="Proteomes" id="UP001490330">
    <property type="component" value="Unassembled WGS sequence"/>
</dbReference>
<reference evidence="1 2" key="1">
    <citation type="submission" date="2024-06" db="EMBL/GenBank/DDBJ databases">
        <title>The Natural Products Discovery Center: Release of the First 8490 Sequenced Strains for Exploring Actinobacteria Biosynthetic Diversity.</title>
        <authorList>
            <person name="Kalkreuter E."/>
            <person name="Kautsar S.A."/>
            <person name="Yang D."/>
            <person name="Bader C.D."/>
            <person name="Teijaro C.N."/>
            <person name="Fluegel L."/>
            <person name="Davis C.M."/>
            <person name="Simpson J.R."/>
            <person name="Lauterbach L."/>
            <person name="Steele A.D."/>
            <person name="Gui C."/>
            <person name="Meng S."/>
            <person name="Li G."/>
            <person name="Viehrig K."/>
            <person name="Ye F."/>
            <person name="Su P."/>
            <person name="Kiefer A.F."/>
            <person name="Nichols A."/>
            <person name="Cepeda A.J."/>
            <person name="Yan W."/>
            <person name="Fan B."/>
            <person name="Jiang Y."/>
            <person name="Adhikari A."/>
            <person name="Zheng C.-J."/>
            <person name="Schuster L."/>
            <person name="Cowan T.M."/>
            <person name="Smanski M.J."/>
            <person name="Chevrette M.G."/>
            <person name="De Carvalho L.P.S."/>
            <person name="Shen B."/>
        </authorList>
    </citation>
    <scope>NUCLEOTIDE SEQUENCE [LARGE SCALE GENOMIC DNA]</scope>
    <source>
        <strain evidence="1 2">NPDC000632</strain>
    </source>
</reference>
<evidence type="ECO:0000313" key="1">
    <source>
        <dbReference type="EMBL" id="MER6909617.1"/>
    </source>
</evidence>
<proteinExistence type="predicted"/>
<comment type="caution">
    <text evidence="1">The sequence shown here is derived from an EMBL/GenBank/DDBJ whole genome shotgun (WGS) entry which is preliminary data.</text>
</comment>
<evidence type="ECO:0000313" key="2">
    <source>
        <dbReference type="Proteomes" id="UP001490330"/>
    </source>
</evidence>
<accession>A0ABV1VSY9</accession>
<name>A0ABV1VSY9_9ACTN</name>
<keyword evidence="2" id="KW-1185">Reference proteome</keyword>
<dbReference type="RefSeq" id="WP_350715747.1">
    <property type="nucleotide sequence ID" value="NZ_JBEPCO010000003.1"/>
</dbReference>
<dbReference type="EMBL" id="JBEPCV010000072">
    <property type="protein sequence ID" value="MER6909617.1"/>
    <property type="molecule type" value="Genomic_DNA"/>
</dbReference>
<protein>
    <submittedName>
        <fullName evidence="1">Uncharacterized protein</fullName>
    </submittedName>
</protein>